<feature type="transmembrane region" description="Helical" evidence="2">
    <location>
        <begin position="483"/>
        <end position="503"/>
    </location>
</feature>
<dbReference type="GeneID" id="30911509"/>
<accession>A0A1B1E649</accession>
<feature type="compositionally biased region" description="Acidic residues" evidence="1">
    <location>
        <begin position="209"/>
        <end position="226"/>
    </location>
</feature>
<gene>
    <name evidence="3" type="ORF">PCOAH_00047780</name>
</gene>
<protein>
    <submittedName>
        <fullName evidence="3">KIR protein</fullName>
    </submittedName>
</protein>
<feature type="compositionally biased region" description="Low complexity" evidence="1">
    <location>
        <begin position="452"/>
        <end position="478"/>
    </location>
</feature>
<dbReference type="KEGG" id="pcot:PCOAH_00047780"/>
<feature type="region of interest" description="Disordered" evidence="1">
    <location>
        <begin position="449"/>
        <end position="478"/>
    </location>
</feature>
<keyword evidence="2" id="KW-0472">Membrane</keyword>
<reference evidence="4" key="1">
    <citation type="submission" date="2016-06" db="EMBL/GenBank/DDBJ databases">
        <title>First high quality genome sequence of Plasmodium coatneyi using continuous long reads from single molecule, real-time sequencing.</title>
        <authorList>
            <person name="Chien J.-T."/>
            <person name="Pakala S.B."/>
            <person name="Geraldo J.A."/>
            <person name="Lapp S.A."/>
            <person name="Barnwell J.W."/>
            <person name="Kissinger J.C."/>
            <person name="Galinski M.R."/>
            <person name="Humphrey J.C."/>
        </authorList>
    </citation>
    <scope>NUCLEOTIDE SEQUENCE [LARGE SCALE GENOMIC DNA]</scope>
    <source>
        <strain evidence="4">Hackeri</strain>
    </source>
</reference>
<organism evidence="3 4">
    <name type="scientific">Plasmodium coatneyi</name>
    <dbReference type="NCBI Taxonomy" id="208452"/>
    <lineage>
        <taxon>Eukaryota</taxon>
        <taxon>Sar</taxon>
        <taxon>Alveolata</taxon>
        <taxon>Apicomplexa</taxon>
        <taxon>Aconoidasida</taxon>
        <taxon>Haemosporida</taxon>
        <taxon>Plasmodiidae</taxon>
        <taxon>Plasmodium</taxon>
    </lineage>
</organism>
<sequence length="507" mass="58288">MDDPSLNQLPSEQRYALLNDGLKCHMQQGRDDCCKHNGDNLRIISQVWLGNDINLGKEIEQRYCYACKMKQREPNGEWCHFFYYWLGDKIRGKLNYRLYRDIMKPIYHGLDKLSTGNKCTNIYDDIGDYIFEQSRIFFDCYYNNSALRGKLDSSTHTQCKKYNEQLVKVKSAYEKLCEQCKDSGDKYCEQFRRTEVGCETQNLQPLTCPEEETVSDRDSPDDDDESHEVLGGEKLEGVNSALKYYDELDIGADSCDNDNILDTMKELLKQHIVYDTPADKIVRGWCSAFERRDRSISISEYSHALYYWIGGILLSGQWNVYDLADLMKELYQELERWKPIAGCNNIYPNITKDIFNERKQIFEYLQEYNTMKEQLTKRTGSPSTPIPKCTKAYADHLKEVIDALTKEHTKCSGPDKGDSDPYCTDFLKMCQQCTPQELSNLKCEVPKELEHQTTQTEDSTTSSSSTGDVPPSGMDSTTTTTTIAIPSILGAVGMPTIVMFLLYKVQL</sequence>
<evidence type="ECO:0000313" key="4">
    <source>
        <dbReference type="Proteomes" id="UP000092716"/>
    </source>
</evidence>
<dbReference type="AlphaFoldDB" id="A0A1B1E649"/>
<dbReference type="RefSeq" id="XP_019917142.1">
    <property type="nucleotide sequence ID" value="XM_020061561.1"/>
</dbReference>
<dbReference type="Pfam" id="PF05795">
    <property type="entry name" value="Plasmodium_Vir"/>
    <property type="match status" value="2"/>
</dbReference>
<evidence type="ECO:0000256" key="2">
    <source>
        <dbReference type="SAM" id="Phobius"/>
    </source>
</evidence>
<dbReference type="Proteomes" id="UP000092716">
    <property type="component" value="Chromosome 13"/>
</dbReference>
<keyword evidence="2" id="KW-1133">Transmembrane helix</keyword>
<keyword evidence="2" id="KW-0812">Transmembrane</keyword>
<name>A0A1B1E649_9APIC</name>
<feature type="region of interest" description="Disordered" evidence="1">
    <location>
        <begin position="209"/>
        <end position="230"/>
    </location>
</feature>
<dbReference type="EMBL" id="CP016251">
    <property type="protein sequence ID" value="ANQ10447.1"/>
    <property type="molecule type" value="Genomic_DNA"/>
</dbReference>
<dbReference type="OrthoDB" id="394172at2759"/>
<evidence type="ECO:0000313" key="3">
    <source>
        <dbReference type="EMBL" id="ANQ10447.1"/>
    </source>
</evidence>
<dbReference type="InterPro" id="IPR008780">
    <property type="entry name" value="Plasmodium_Vir"/>
</dbReference>
<proteinExistence type="predicted"/>
<evidence type="ECO:0000256" key="1">
    <source>
        <dbReference type="SAM" id="MobiDB-lite"/>
    </source>
</evidence>
<keyword evidence="4" id="KW-1185">Reference proteome</keyword>
<dbReference type="VEuPathDB" id="PlasmoDB:PCOAH_00047780"/>